<evidence type="ECO:0000313" key="12">
    <source>
        <dbReference type="EMBL" id="SDB30025.1"/>
    </source>
</evidence>
<comment type="cofactor">
    <cofactor evidence="8">
        <name>[2Fe-2S] cluster</name>
        <dbReference type="ChEBI" id="CHEBI:190135"/>
    </cofactor>
</comment>
<dbReference type="FunFam" id="3.30.70.20:FF:000035">
    <property type="entry name" value="Iron hydrogenase 1"/>
    <property type="match status" value="1"/>
</dbReference>
<feature type="domain" description="4Fe-4S ferredoxin-type" evidence="10">
    <location>
        <begin position="141"/>
        <end position="170"/>
    </location>
</feature>
<comment type="cofactor">
    <cofactor evidence="1">
        <name>[4Fe-4S] cluster</name>
        <dbReference type="ChEBI" id="CHEBI:49883"/>
    </cofactor>
</comment>
<dbReference type="PROSITE" id="PS51379">
    <property type="entry name" value="4FE4S_FER_2"/>
    <property type="match status" value="2"/>
</dbReference>
<dbReference type="GO" id="GO:0046872">
    <property type="term" value="F:metal ion binding"/>
    <property type="evidence" value="ECO:0007669"/>
    <property type="project" value="UniProtKB-KW"/>
</dbReference>
<name>A0A1G6CAX2_EUBOX</name>
<reference evidence="12 13" key="1">
    <citation type="submission" date="2016-10" db="EMBL/GenBank/DDBJ databases">
        <authorList>
            <person name="de Groot N.N."/>
        </authorList>
    </citation>
    <scope>NUCLEOTIDE SEQUENCE [LARGE SCALE GENOMIC DNA]</scope>
    <source>
        <strain evidence="12 13">DSM 3217</strain>
    </source>
</reference>
<gene>
    <name evidence="12" type="ORF">SAMN02910417_02243</name>
</gene>
<dbReference type="SMART" id="SM00929">
    <property type="entry name" value="NADH-G_4Fe-4S_3"/>
    <property type="match status" value="1"/>
</dbReference>
<dbReference type="Gene3D" id="3.30.70.20">
    <property type="match status" value="1"/>
</dbReference>
<evidence type="ECO:0000259" key="9">
    <source>
        <dbReference type="PROSITE" id="PS51085"/>
    </source>
</evidence>
<evidence type="ECO:0000256" key="6">
    <source>
        <dbReference type="ARBA" id="ARBA00023004"/>
    </source>
</evidence>
<evidence type="ECO:0000256" key="5">
    <source>
        <dbReference type="ARBA" id="ARBA00023002"/>
    </source>
</evidence>
<dbReference type="GO" id="GO:0016020">
    <property type="term" value="C:membrane"/>
    <property type="evidence" value="ECO:0007669"/>
    <property type="project" value="InterPro"/>
</dbReference>
<dbReference type="Gene3D" id="2.20.25.90">
    <property type="entry name" value="ADC-like domains"/>
    <property type="match status" value="1"/>
</dbReference>
<dbReference type="GO" id="GO:0003954">
    <property type="term" value="F:NADH dehydrogenase activity"/>
    <property type="evidence" value="ECO:0007669"/>
    <property type="project" value="TreeGrafter"/>
</dbReference>
<keyword evidence="5" id="KW-0560">Oxidoreductase</keyword>
<keyword evidence="6" id="KW-0408">Iron</keyword>
<evidence type="ECO:0000256" key="2">
    <source>
        <dbReference type="ARBA" id="ARBA00022485"/>
    </source>
</evidence>
<dbReference type="InterPro" id="IPR050123">
    <property type="entry name" value="Prok_molybdopt-oxidoreductase"/>
</dbReference>
<sequence>MINITIDGISMACDENLTILEAAKNAGISIPTLCYLKERNEIGSCRVCVVEVEGQDNLVASCNTKVQEGMSILTNSEKVIAARKMNLNLVLANHGLDSTQHCFTCAKNGACELQALCREYEIDEPMFTVEKTHEPVLDSNPFLTYDPNLCIQCQRCIGACNEAAGNHTLRTAKKGVKTAIMAPFGEGWKATTCESCGNCAQACPTGALTEKRRKNYRDWEVKKVLTTCPHCAVGCQYYLVVKDNKIVDTEAAPGPTNKSLLCVKGRSASFDFIDSKERLRDPLIKNKETGEFEKATWDEALDLVASKFTEIKEKHGADSLAAFACSRSTNEDIYLLQKMARTAFGTNNTDNCARV</sequence>
<dbReference type="Pfam" id="PF04879">
    <property type="entry name" value="Molybdop_Fe4S4"/>
    <property type="match status" value="1"/>
</dbReference>
<dbReference type="InterPro" id="IPR017896">
    <property type="entry name" value="4Fe4S_Fe-S-bd"/>
</dbReference>
<dbReference type="SUPFAM" id="SSF54862">
    <property type="entry name" value="4Fe-4S ferredoxins"/>
    <property type="match status" value="1"/>
</dbReference>
<dbReference type="InterPro" id="IPR036010">
    <property type="entry name" value="2Fe-2S_ferredoxin-like_sf"/>
</dbReference>
<evidence type="ECO:0000256" key="3">
    <source>
        <dbReference type="ARBA" id="ARBA00022723"/>
    </source>
</evidence>
<keyword evidence="13" id="KW-1185">Reference proteome</keyword>
<dbReference type="AlphaFoldDB" id="A0A1G6CAX2"/>
<dbReference type="PROSITE" id="PS51085">
    <property type="entry name" value="2FE2S_FER_2"/>
    <property type="match status" value="1"/>
</dbReference>
<protein>
    <submittedName>
        <fullName evidence="12">4Fe-4S dicluster domain-containing protein</fullName>
    </submittedName>
</protein>
<dbReference type="CDD" id="cd00207">
    <property type="entry name" value="fer2"/>
    <property type="match status" value="1"/>
</dbReference>
<dbReference type="Pfam" id="PF22117">
    <property type="entry name" value="Fer4_Nqo3"/>
    <property type="match status" value="1"/>
</dbReference>
<keyword evidence="7" id="KW-0411">Iron-sulfur</keyword>
<keyword evidence="2" id="KW-0004">4Fe-4S</keyword>
<evidence type="ECO:0000256" key="8">
    <source>
        <dbReference type="ARBA" id="ARBA00034078"/>
    </source>
</evidence>
<feature type="domain" description="4Fe-4S ferredoxin-type" evidence="10">
    <location>
        <begin position="184"/>
        <end position="213"/>
    </location>
</feature>
<dbReference type="PANTHER" id="PTHR43105:SF14">
    <property type="entry name" value="FORMATE DEHYDROGENASE H"/>
    <property type="match status" value="1"/>
</dbReference>
<organism evidence="12 13">
    <name type="scientific">Eubacterium oxidoreducens</name>
    <dbReference type="NCBI Taxonomy" id="1732"/>
    <lineage>
        <taxon>Bacteria</taxon>
        <taxon>Bacillati</taxon>
        <taxon>Bacillota</taxon>
        <taxon>Clostridia</taxon>
        <taxon>Eubacteriales</taxon>
        <taxon>Eubacteriaceae</taxon>
        <taxon>Eubacterium</taxon>
    </lineage>
</organism>
<dbReference type="PROSITE" id="PS00198">
    <property type="entry name" value="4FE4S_FER_1"/>
    <property type="match status" value="1"/>
</dbReference>
<dbReference type="SMART" id="SM00926">
    <property type="entry name" value="Molybdop_Fe4S4"/>
    <property type="match status" value="1"/>
</dbReference>
<proteinExistence type="predicted"/>
<dbReference type="PROSITE" id="PS00551">
    <property type="entry name" value="MOLYBDOPTERIN_PROK_1"/>
    <property type="match status" value="1"/>
</dbReference>
<feature type="domain" description="2Fe-2S ferredoxin-type" evidence="9">
    <location>
        <begin position="1"/>
        <end position="78"/>
    </location>
</feature>
<keyword evidence="3" id="KW-0479">Metal-binding</keyword>
<dbReference type="GO" id="GO:0042773">
    <property type="term" value="P:ATP synthesis coupled electron transport"/>
    <property type="evidence" value="ECO:0007669"/>
    <property type="project" value="InterPro"/>
</dbReference>
<dbReference type="InterPro" id="IPR006656">
    <property type="entry name" value="Mopterin_OxRdtase"/>
</dbReference>
<dbReference type="EMBL" id="FMXR01000017">
    <property type="protein sequence ID" value="SDB30025.1"/>
    <property type="molecule type" value="Genomic_DNA"/>
</dbReference>
<dbReference type="PROSITE" id="PS51669">
    <property type="entry name" value="4FE4S_MOW_BIS_MGD"/>
    <property type="match status" value="1"/>
</dbReference>
<dbReference type="InterPro" id="IPR017900">
    <property type="entry name" value="4Fe4S_Fe_S_CS"/>
</dbReference>
<feature type="domain" description="4Fe-4S Mo/W bis-MGD-type" evidence="11">
    <location>
        <begin position="221"/>
        <end position="276"/>
    </location>
</feature>
<dbReference type="Pfam" id="PF00384">
    <property type="entry name" value="Molybdopterin"/>
    <property type="match status" value="1"/>
</dbReference>
<dbReference type="InterPro" id="IPR000283">
    <property type="entry name" value="NADH_UbQ_OxRdtase_75kDa_su_CS"/>
</dbReference>
<evidence type="ECO:0000259" key="11">
    <source>
        <dbReference type="PROSITE" id="PS51669"/>
    </source>
</evidence>
<evidence type="ECO:0000256" key="1">
    <source>
        <dbReference type="ARBA" id="ARBA00001966"/>
    </source>
</evidence>
<dbReference type="SUPFAM" id="SSF53706">
    <property type="entry name" value="Formate dehydrogenase/DMSO reductase, domains 1-3"/>
    <property type="match status" value="1"/>
</dbReference>
<dbReference type="InterPro" id="IPR054351">
    <property type="entry name" value="NADH_UbQ_OxRdtase_ferredoxin"/>
</dbReference>
<dbReference type="PROSITE" id="PS00641">
    <property type="entry name" value="COMPLEX1_75K_1"/>
    <property type="match status" value="1"/>
</dbReference>
<dbReference type="GO" id="GO:0008137">
    <property type="term" value="F:NADH dehydrogenase (ubiquinone) activity"/>
    <property type="evidence" value="ECO:0007669"/>
    <property type="project" value="InterPro"/>
</dbReference>
<dbReference type="Gene3D" id="3.40.50.740">
    <property type="match status" value="1"/>
</dbReference>
<dbReference type="InterPro" id="IPR006963">
    <property type="entry name" value="Mopterin_OxRdtase_4Fe-4S_dom"/>
</dbReference>
<dbReference type="PANTHER" id="PTHR43105">
    <property type="entry name" value="RESPIRATORY NITRATE REDUCTASE"/>
    <property type="match status" value="1"/>
</dbReference>
<dbReference type="Pfam" id="PF13510">
    <property type="entry name" value="Fer2_4"/>
    <property type="match status" value="1"/>
</dbReference>
<dbReference type="SUPFAM" id="SSF54292">
    <property type="entry name" value="2Fe-2S ferredoxin-like"/>
    <property type="match status" value="1"/>
</dbReference>
<accession>A0A1G6CAX2</accession>
<keyword evidence="4" id="KW-0677">Repeat</keyword>
<dbReference type="InterPro" id="IPR001041">
    <property type="entry name" value="2Fe-2S_ferredoxin-type"/>
</dbReference>
<dbReference type="InterPro" id="IPR019574">
    <property type="entry name" value="NADH_UbQ_OxRdtase_Gsu_4Fe4S-bd"/>
</dbReference>
<evidence type="ECO:0000256" key="4">
    <source>
        <dbReference type="ARBA" id="ARBA00022737"/>
    </source>
</evidence>
<dbReference type="InterPro" id="IPR027467">
    <property type="entry name" value="MopterinOxRdtase_cofactor_BS"/>
</dbReference>
<dbReference type="GO" id="GO:0051539">
    <property type="term" value="F:4 iron, 4 sulfur cluster binding"/>
    <property type="evidence" value="ECO:0007669"/>
    <property type="project" value="UniProtKB-KW"/>
</dbReference>
<evidence type="ECO:0000259" key="10">
    <source>
        <dbReference type="PROSITE" id="PS51379"/>
    </source>
</evidence>
<dbReference type="Gene3D" id="3.10.20.740">
    <property type="match status" value="1"/>
</dbReference>
<dbReference type="STRING" id="1732.SAMN02910417_02243"/>
<evidence type="ECO:0000313" key="13">
    <source>
        <dbReference type="Proteomes" id="UP000199228"/>
    </source>
</evidence>
<dbReference type="Proteomes" id="UP000199228">
    <property type="component" value="Unassembled WGS sequence"/>
</dbReference>
<evidence type="ECO:0000256" key="7">
    <source>
        <dbReference type="ARBA" id="ARBA00023014"/>
    </source>
</evidence>
<dbReference type="Pfam" id="PF10588">
    <property type="entry name" value="NADH-G_4Fe-4S_3"/>
    <property type="match status" value="1"/>
</dbReference>